<protein>
    <submittedName>
        <fullName evidence="2">Uncharacterized protein</fullName>
    </submittedName>
</protein>
<keyword evidence="3" id="KW-1185">Reference proteome</keyword>
<reference evidence="2 3" key="1">
    <citation type="journal article" date="2020" name="ISME J.">
        <title>Uncovering the hidden diversity of litter-decomposition mechanisms in mushroom-forming fungi.</title>
        <authorList>
            <person name="Floudas D."/>
            <person name="Bentzer J."/>
            <person name="Ahren D."/>
            <person name="Johansson T."/>
            <person name="Persson P."/>
            <person name="Tunlid A."/>
        </authorList>
    </citation>
    <scope>NUCLEOTIDE SEQUENCE [LARGE SCALE GENOMIC DNA]</scope>
    <source>
        <strain evidence="2 3">CBS 146.42</strain>
    </source>
</reference>
<accession>A0A8H5D7K7</accession>
<name>A0A8H5D7K7_9AGAR</name>
<feature type="transmembrane region" description="Helical" evidence="1">
    <location>
        <begin position="200"/>
        <end position="220"/>
    </location>
</feature>
<feature type="transmembrane region" description="Helical" evidence="1">
    <location>
        <begin position="58"/>
        <end position="83"/>
    </location>
</feature>
<dbReference type="OrthoDB" id="3039972at2759"/>
<keyword evidence="1" id="KW-0472">Membrane</keyword>
<keyword evidence="1" id="KW-0812">Transmembrane</keyword>
<proteinExistence type="predicted"/>
<feature type="transmembrane region" description="Helical" evidence="1">
    <location>
        <begin position="232"/>
        <end position="251"/>
    </location>
</feature>
<dbReference type="AlphaFoldDB" id="A0A8H5D7K7"/>
<keyword evidence="1" id="KW-1133">Transmembrane helix</keyword>
<sequence length="286" mass="32223">MPCNVTTSNWNKLIGTDYTFAGHIAGYMVEIFLYGINLVTFSTAAYTLVHNLKGNTRWILLTSASVMFVFSTMNTSLTIYVVFGYMLRRQGIPIQIIRVRHSLYFVNNLIADMLLLYRCYAIWSHSIRVIIVPCICLLASFGLGIFYVGSSLYSFAHRRYIYMWMALTFNIVVTALNATRIWWMARETRKAIGPILARKYYSAMVIIIESGAIYSIYSLIDQVLKTVVGENLVILDAGLAQVVAIAPNLIIMQIGLGRQARDLESTIQTGRETGETVVLTTVHSHC</sequence>
<feature type="transmembrane region" description="Helical" evidence="1">
    <location>
        <begin position="130"/>
        <end position="149"/>
    </location>
</feature>
<evidence type="ECO:0000256" key="1">
    <source>
        <dbReference type="SAM" id="Phobius"/>
    </source>
</evidence>
<dbReference type="EMBL" id="JAACJO010000009">
    <property type="protein sequence ID" value="KAF5354188.1"/>
    <property type="molecule type" value="Genomic_DNA"/>
</dbReference>
<evidence type="ECO:0000313" key="2">
    <source>
        <dbReference type="EMBL" id="KAF5354188.1"/>
    </source>
</evidence>
<comment type="caution">
    <text evidence="2">The sequence shown here is derived from an EMBL/GenBank/DDBJ whole genome shotgun (WGS) entry which is preliminary data.</text>
</comment>
<dbReference type="Proteomes" id="UP000559027">
    <property type="component" value="Unassembled WGS sequence"/>
</dbReference>
<feature type="transmembrane region" description="Helical" evidence="1">
    <location>
        <begin position="161"/>
        <end position="179"/>
    </location>
</feature>
<gene>
    <name evidence="2" type="ORF">D9756_007167</name>
</gene>
<evidence type="ECO:0000313" key="3">
    <source>
        <dbReference type="Proteomes" id="UP000559027"/>
    </source>
</evidence>
<organism evidence="2 3">
    <name type="scientific">Leucocoprinus leucothites</name>
    <dbReference type="NCBI Taxonomy" id="201217"/>
    <lineage>
        <taxon>Eukaryota</taxon>
        <taxon>Fungi</taxon>
        <taxon>Dikarya</taxon>
        <taxon>Basidiomycota</taxon>
        <taxon>Agaricomycotina</taxon>
        <taxon>Agaricomycetes</taxon>
        <taxon>Agaricomycetidae</taxon>
        <taxon>Agaricales</taxon>
        <taxon>Agaricineae</taxon>
        <taxon>Agaricaceae</taxon>
        <taxon>Leucocoprinus</taxon>
    </lineage>
</organism>
<feature type="transmembrane region" description="Helical" evidence="1">
    <location>
        <begin position="20"/>
        <end position="46"/>
    </location>
</feature>